<sequence length="258" mass="29128">MNKNRRTKSTTQSLIQPLSNDQILHLHTSSLLLNRSSSLNRPAQFHLLFLPGYSRQIHYRAERQLNLRRFIRNAQEAGFRAAIIYDDKLNNNLISMMGNHEGLWIYAVFVSNTAGETLRKNARGVGGECCIISLVDETAWTVLVISFISVLAVICLLVSICFSVNQWRNHQEMRTTAVDDNVVDMLPRITFGSVNLSAPIGETCTICLEDYKHGESLKILPCRHGFHSSCVDSWLTKCATFCPVCKHDVRTRMASSVK</sequence>
<evidence type="ECO:0000256" key="7">
    <source>
        <dbReference type="ARBA" id="ARBA00023136"/>
    </source>
</evidence>
<keyword evidence="11" id="KW-0012">Acyltransferase</keyword>
<dbReference type="EC" id="2.3.2.27" evidence="11"/>
<dbReference type="SUPFAM" id="SSF57850">
    <property type="entry name" value="RING/U-box"/>
    <property type="match status" value="1"/>
</dbReference>
<comment type="subcellular location">
    <subcellularLocation>
        <location evidence="1">Membrane</location>
        <topology evidence="1">Single-pass membrane protein</topology>
    </subcellularLocation>
</comment>
<dbReference type="FunFam" id="3.30.40.10:FF:000388">
    <property type="entry name" value="Putative RING zinc finger domain superfamily protein"/>
    <property type="match status" value="1"/>
</dbReference>
<evidence type="ECO:0000256" key="6">
    <source>
        <dbReference type="ARBA" id="ARBA00022989"/>
    </source>
</evidence>
<evidence type="ECO:0000256" key="1">
    <source>
        <dbReference type="ARBA" id="ARBA00004167"/>
    </source>
</evidence>
<keyword evidence="6 9" id="KW-1133">Transmembrane helix</keyword>
<dbReference type="GO" id="GO:0016020">
    <property type="term" value="C:membrane"/>
    <property type="evidence" value="ECO:0007669"/>
    <property type="project" value="UniProtKB-SubCell"/>
</dbReference>
<dbReference type="PANTHER" id="PTHR47168:SF1">
    <property type="entry name" value="OS02G0798600 PROTEIN"/>
    <property type="match status" value="1"/>
</dbReference>
<comment type="caution">
    <text evidence="11">The sequence shown here is derived from an EMBL/GenBank/DDBJ whole genome shotgun (WGS) entry which is preliminary data.</text>
</comment>
<gene>
    <name evidence="11" type="ORF">AAHA92_05326</name>
</gene>
<evidence type="ECO:0000313" key="12">
    <source>
        <dbReference type="Proteomes" id="UP001567538"/>
    </source>
</evidence>
<keyword evidence="3" id="KW-0479">Metal-binding</keyword>
<dbReference type="PANTHER" id="PTHR47168">
    <property type="entry name" value="RING ZINC FINGER DOMAIN SUPERFAMILY PROTEIN-RELATED"/>
    <property type="match status" value="1"/>
</dbReference>
<dbReference type="InterPro" id="IPR001841">
    <property type="entry name" value="Znf_RING"/>
</dbReference>
<dbReference type="InterPro" id="IPR013083">
    <property type="entry name" value="Znf_RING/FYVE/PHD"/>
</dbReference>
<evidence type="ECO:0000256" key="3">
    <source>
        <dbReference type="ARBA" id="ARBA00022723"/>
    </source>
</evidence>
<evidence type="ECO:0000256" key="2">
    <source>
        <dbReference type="ARBA" id="ARBA00022692"/>
    </source>
</evidence>
<dbReference type="GO" id="GO:0008270">
    <property type="term" value="F:zinc ion binding"/>
    <property type="evidence" value="ECO:0007669"/>
    <property type="project" value="UniProtKB-KW"/>
</dbReference>
<dbReference type="SMART" id="SM00184">
    <property type="entry name" value="RING"/>
    <property type="match status" value="1"/>
</dbReference>
<reference evidence="11 12" key="1">
    <citation type="submission" date="2024-06" db="EMBL/GenBank/DDBJ databases">
        <title>A chromosome level genome sequence of Diviner's sage (Salvia divinorum).</title>
        <authorList>
            <person name="Ford S.A."/>
            <person name="Ro D.-K."/>
            <person name="Ness R.W."/>
            <person name="Phillips M.A."/>
        </authorList>
    </citation>
    <scope>NUCLEOTIDE SEQUENCE [LARGE SCALE GENOMIC DNA]</scope>
    <source>
        <strain evidence="11">SAF-2024a</strain>
        <tissue evidence="11">Leaf</tissue>
    </source>
</reference>
<name>A0ABD1I221_SALDI</name>
<dbReference type="PROSITE" id="PS50089">
    <property type="entry name" value="ZF_RING_2"/>
    <property type="match status" value="1"/>
</dbReference>
<dbReference type="Proteomes" id="UP001567538">
    <property type="component" value="Unassembled WGS sequence"/>
</dbReference>
<dbReference type="Gene3D" id="3.50.30.30">
    <property type="match status" value="1"/>
</dbReference>
<protein>
    <submittedName>
        <fullName evidence="11">RING-type E3 ubiquitin transferase</fullName>
        <ecNumber evidence="11">2.3.2.27</ecNumber>
    </submittedName>
</protein>
<dbReference type="EMBL" id="JBEAFC010000003">
    <property type="protein sequence ID" value="KAL1562789.1"/>
    <property type="molecule type" value="Genomic_DNA"/>
</dbReference>
<dbReference type="InterPro" id="IPR051653">
    <property type="entry name" value="E3_ligase_sorting_rcpt"/>
</dbReference>
<dbReference type="GO" id="GO:0061630">
    <property type="term" value="F:ubiquitin protein ligase activity"/>
    <property type="evidence" value="ECO:0007669"/>
    <property type="project" value="UniProtKB-EC"/>
</dbReference>
<evidence type="ECO:0000256" key="9">
    <source>
        <dbReference type="SAM" id="Phobius"/>
    </source>
</evidence>
<feature type="transmembrane region" description="Helical" evidence="9">
    <location>
        <begin position="139"/>
        <end position="164"/>
    </location>
</feature>
<feature type="domain" description="RING-type" evidence="10">
    <location>
        <begin position="204"/>
        <end position="246"/>
    </location>
</feature>
<proteinExistence type="predicted"/>
<dbReference type="AlphaFoldDB" id="A0ABD1I221"/>
<evidence type="ECO:0000256" key="4">
    <source>
        <dbReference type="ARBA" id="ARBA00022771"/>
    </source>
</evidence>
<keyword evidence="4 8" id="KW-0863">Zinc-finger</keyword>
<keyword evidence="5" id="KW-0862">Zinc</keyword>
<keyword evidence="12" id="KW-1185">Reference proteome</keyword>
<keyword evidence="11" id="KW-0808">Transferase</keyword>
<dbReference type="Pfam" id="PF13639">
    <property type="entry name" value="zf-RING_2"/>
    <property type="match status" value="1"/>
</dbReference>
<evidence type="ECO:0000256" key="5">
    <source>
        <dbReference type="ARBA" id="ARBA00022833"/>
    </source>
</evidence>
<accession>A0ABD1I221</accession>
<evidence type="ECO:0000313" key="11">
    <source>
        <dbReference type="EMBL" id="KAL1562789.1"/>
    </source>
</evidence>
<keyword evidence="2 9" id="KW-0812">Transmembrane</keyword>
<organism evidence="11 12">
    <name type="scientific">Salvia divinorum</name>
    <name type="common">Maria pastora</name>
    <name type="synonym">Diviner's sage</name>
    <dbReference type="NCBI Taxonomy" id="28513"/>
    <lineage>
        <taxon>Eukaryota</taxon>
        <taxon>Viridiplantae</taxon>
        <taxon>Streptophyta</taxon>
        <taxon>Embryophyta</taxon>
        <taxon>Tracheophyta</taxon>
        <taxon>Spermatophyta</taxon>
        <taxon>Magnoliopsida</taxon>
        <taxon>eudicotyledons</taxon>
        <taxon>Gunneridae</taxon>
        <taxon>Pentapetalae</taxon>
        <taxon>asterids</taxon>
        <taxon>lamiids</taxon>
        <taxon>Lamiales</taxon>
        <taxon>Lamiaceae</taxon>
        <taxon>Nepetoideae</taxon>
        <taxon>Mentheae</taxon>
        <taxon>Salviinae</taxon>
        <taxon>Salvia</taxon>
        <taxon>Salvia subgen. Calosphace</taxon>
    </lineage>
</organism>
<keyword evidence="7 9" id="KW-0472">Membrane</keyword>
<dbReference type="Gene3D" id="3.30.40.10">
    <property type="entry name" value="Zinc/RING finger domain, C3HC4 (zinc finger)"/>
    <property type="match status" value="1"/>
</dbReference>
<evidence type="ECO:0000259" key="10">
    <source>
        <dbReference type="PROSITE" id="PS50089"/>
    </source>
</evidence>
<evidence type="ECO:0000256" key="8">
    <source>
        <dbReference type="PROSITE-ProRule" id="PRU00175"/>
    </source>
</evidence>